<dbReference type="RefSeq" id="WP_273675451.1">
    <property type="nucleotide sequence ID" value="NZ_JAQQXQ010000001.1"/>
</dbReference>
<evidence type="ECO:0000256" key="2">
    <source>
        <dbReference type="SAM" id="SignalP"/>
    </source>
</evidence>
<evidence type="ECO:0000256" key="1">
    <source>
        <dbReference type="SAM" id="MobiDB-lite"/>
    </source>
</evidence>
<feature type="signal peptide" evidence="2">
    <location>
        <begin position="1"/>
        <end position="23"/>
    </location>
</feature>
<protein>
    <submittedName>
        <fullName evidence="3">Uncharacterized protein</fullName>
    </submittedName>
</protein>
<feature type="chain" id="PRO_5047137532" evidence="2">
    <location>
        <begin position="24"/>
        <end position="91"/>
    </location>
</feature>
<keyword evidence="4" id="KW-1185">Reference proteome</keyword>
<gene>
    <name evidence="3" type="ORF">OIK40_00995</name>
</gene>
<dbReference type="Proteomes" id="UP001216558">
    <property type="component" value="Unassembled WGS sequence"/>
</dbReference>
<feature type="compositionally biased region" description="Basic and acidic residues" evidence="1">
    <location>
        <begin position="39"/>
        <end position="51"/>
    </location>
</feature>
<sequence>MKSLSFRAGAVFAVLAAPLFASAALAAQSAEPQNDGETAEEKQAPAEKADVQDDNAEPSRICRYVRLDMSSRRKTKVCRTTEQWRELNNPR</sequence>
<evidence type="ECO:0000313" key="3">
    <source>
        <dbReference type="EMBL" id="MDC8753213.1"/>
    </source>
</evidence>
<proteinExistence type="predicted"/>
<evidence type="ECO:0000313" key="4">
    <source>
        <dbReference type="Proteomes" id="UP001216558"/>
    </source>
</evidence>
<feature type="region of interest" description="Disordered" evidence="1">
    <location>
        <begin position="26"/>
        <end position="57"/>
    </location>
</feature>
<accession>A0ABT5JKY6</accession>
<reference evidence="3 4" key="1">
    <citation type="submission" date="2022-10" db="EMBL/GenBank/DDBJ databases">
        <title>Erythrobacter sp. sf7 Genome sequencing.</title>
        <authorList>
            <person name="Park S."/>
        </authorList>
    </citation>
    <scope>NUCLEOTIDE SEQUENCE [LARGE SCALE GENOMIC DNA]</scope>
    <source>
        <strain evidence="4">sf7</strain>
    </source>
</reference>
<comment type="caution">
    <text evidence="3">The sequence shown here is derived from an EMBL/GenBank/DDBJ whole genome shotgun (WGS) entry which is preliminary data.</text>
</comment>
<name>A0ABT5JKY6_9SPHN</name>
<organism evidence="3 4">
    <name type="scientific">Erythrobacter fulvus</name>
    <dbReference type="NCBI Taxonomy" id="2987523"/>
    <lineage>
        <taxon>Bacteria</taxon>
        <taxon>Pseudomonadati</taxon>
        <taxon>Pseudomonadota</taxon>
        <taxon>Alphaproteobacteria</taxon>
        <taxon>Sphingomonadales</taxon>
        <taxon>Erythrobacteraceae</taxon>
        <taxon>Erythrobacter/Porphyrobacter group</taxon>
        <taxon>Erythrobacter</taxon>
    </lineage>
</organism>
<dbReference type="EMBL" id="JAQQXQ010000001">
    <property type="protein sequence ID" value="MDC8753213.1"/>
    <property type="molecule type" value="Genomic_DNA"/>
</dbReference>
<keyword evidence="2" id="KW-0732">Signal</keyword>